<dbReference type="Proteomes" id="UP001365128">
    <property type="component" value="Unassembled WGS sequence"/>
</dbReference>
<name>A0ABR1LBU8_9PEZI</name>
<accession>A0ABR1LBU8</accession>
<sequence>MPEGPHRQVGLSTYTGQGGDGCDAPSRQQSHPGVDYCLFAPSPASAPLPLPACSAEPQQQKLSLPNLKRGYIISCVKQPINRPHNHIVHASDTIIPTCQKRRVTRPPRHGWRTLMMRTNVCAGSKKSIPSPTTCTAGSRALPKIHQPSPPNTETIIARKELNLRFSAMISFGAVWQTAWAKLNYGQLNILDVPNAHNLDHLGLIKVSGQIQGTAALTQTRTNFEKFVMNLHGALGQFDSPADVYKSMHAFLTGQGVQHIPAWDDDLLAAKNMTDMERKTLE</sequence>
<feature type="region of interest" description="Disordered" evidence="1">
    <location>
        <begin position="1"/>
        <end position="28"/>
    </location>
</feature>
<organism evidence="2 3">
    <name type="scientific">Phyllosticta citricarpa</name>
    <dbReference type="NCBI Taxonomy" id="55181"/>
    <lineage>
        <taxon>Eukaryota</taxon>
        <taxon>Fungi</taxon>
        <taxon>Dikarya</taxon>
        <taxon>Ascomycota</taxon>
        <taxon>Pezizomycotina</taxon>
        <taxon>Dothideomycetes</taxon>
        <taxon>Dothideomycetes incertae sedis</taxon>
        <taxon>Botryosphaeriales</taxon>
        <taxon>Phyllostictaceae</taxon>
        <taxon>Phyllosticta</taxon>
    </lineage>
</organism>
<reference evidence="2 3" key="1">
    <citation type="submission" date="2024-04" db="EMBL/GenBank/DDBJ databases">
        <title>Phyllosticta paracitricarpa is synonymous to the EU quarantine fungus P. citricarpa based on phylogenomic analyses.</title>
        <authorList>
            <consortium name="Lawrence Berkeley National Laboratory"/>
            <person name="Van Ingen-Buijs V.A."/>
            <person name="Van Westerhoven A.C."/>
            <person name="Haridas S."/>
            <person name="Skiadas P."/>
            <person name="Martin F."/>
            <person name="Groenewald J.Z."/>
            <person name="Crous P.W."/>
            <person name="Seidl M.F."/>
        </authorList>
    </citation>
    <scope>NUCLEOTIDE SEQUENCE [LARGE SCALE GENOMIC DNA]</scope>
    <source>
        <strain evidence="2 3">CBS 122670</strain>
    </source>
</reference>
<comment type="caution">
    <text evidence="2">The sequence shown here is derived from an EMBL/GenBank/DDBJ whole genome shotgun (WGS) entry which is preliminary data.</text>
</comment>
<gene>
    <name evidence="2" type="ORF">IWX46DRAFT_337238</name>
</gene>
<dbReference type="EMBL" id="JBBPDW010000049">
    <property type="protein sequence ID" value="KAK7532722.1"/>
    <property type="molecule type" value="Genomic_DNA"/>
</dbReference>
<protein>
    <submittedName>
        <fullName evidence="2">Uncharacterized protein</fullName>
    </submittedName>
</protein>
<evidence type="ECO:0000256" key="1">
    <source>
        <dbReference type="SAM" id="MobiDB-lite"/>
    </source>
</evidence>
<keyword evidence="3" id="KW-1185">Reference proteome</keyword>
<evidence type="ECO:0000313" key="3">
    <source>
        <dbReference type="Proteomes" id="UP001365128"/>
    </source>
</evidence>
<evidence type="ECO:0000313" key="2">
    <source>
        <dbReference type="EMBL" id="KAK7532722.1"/>
    </source>
</evidence>
<proteinExistence type="predicted"/>